<dbReference type="EMBL" id="FQVF01000003">
    <property type="protein sequence ID" value="SHE59947.1"/>
    <property type="molecule type" value="Genomic_DNA"/>
</dbReference>
<keyword evidence="2" id="KW-1185">Reference proteome</keyword>
<evidence type="ECO:0000313" key="1">
    <source>
        <dbReference type="EMBL" id="SHE59947.1"/>
    </source>
</evidence>
<dbReference type="AlphaFoldDB" id="A0A1M4UTG8"/>
<evidence type="ECO:0000313" key="2">
    <source>
        <dbReference type="Proteomes" id="UP000184517"/>
    </source>
</evidence>
<dbReference type="OrthoDB" id="7060812at2"/>
<organism evidence="1 2">
    <name type="scientific">Marinomonas polaris DSM 16579</name>
    <dbReference type="NCBI Taxonomy" id="1122206"/>
    <lineage>
        <taxon>Bacteria</taxon>
        <taxon>Pseudomonadati</taxon>
        <taxon>Pseudomonadota</taxon>
        <taxon>Gammaproteobacteria</taxon>
        <taxon>Oceanospirillales</taxon>
        <taxon>Oceanospirillaceae</taxon>
        <taxon>Marinomonas</taxon>
    </lineage>
</organism>
<accession>A0A1M4UTG8</accession>
<name>A0A1M4UTG8_9GAMM</name>
<dbReference type="Proteomes" id="UP000184517">
    <property type="component" value="Unassembled WGS sequence"/>
</dbReference>
<proteinExistence type="predicted"/>
<protein>
    <submittedName>
        <fullName evidence="1">Uncharacterized protein</fullName>
    </submittedName>
</protein>
<reference evidence="2" key="1">
    <citation type="submission" date="2016-11" db="EMBL/GenBank/DDBJ databases">
        <authorList>
            <person name="Varghese N."/>
            <person name="Submissions S."/>
        </authorList>
    </citation>
    <scope>NUCLEOTIDE SEQUENCE [LARGE SCALE GENOMIC DNA]</scope>
    <source>
        <strain evidence="2">DSM 16579</strain>
    </source>
</reference>
<sequence length="277" mass="30785">MQIVGAGDKTYILLSGIEVPKDISLSENVKLIPADTSHLDFNTAVSICSRPDDIAVVAAFIPRVTAQFEIVASTQKELAAHAWNSSWDALLLSAIFHTEVSFNLQSDTEARSISSQTNLRATNLHFQGLTQALPKKLSDEEVTWINTHFSDARALLDKEKFQTAVHCLASYRWHSMPRIKMAVLWAGIEGMFGASTEIRFRLSLCIARFLHPGDADTRKQKFELVKKLYNSRSSAVHGAKVKGDIQQSVEASAELLKELIHQSIIDRAMPNEEDLVP</sequence>
<dbReference type="RefSeq" id="WP_072838136.1">
    <property type="nucleotide sequence ID" value="NZ_FQVF01000003.1"/>
</dbReference>
<gene>
    <name evidence="1" type="ORF">SAMN02745753_00484</name>
</gene>